<keyword evidence="2" id="KW-1133">Transmembrane helix</keyword>
<dbReference type="EMBL" id="CP016279">
    <property type="protein sequence ID" value="ANP52965.1"/>
    <property type="molecule type" value="Genomic_DNA"/>
</dbReference>
<dbReference type="Proteomes" id="UP000092659">
    <property type="component" value="Chromosome"/>
</dbReference>
<keyword evidence="6" id="KW-1185">Reference proteome</keyword>
<dbReference type="RefSeq" id="WP_067309974.1">
    <property type="nucleotide sequence ID" value="NZ_CP016279.1"/>
</dbReference>
<organism evidence="3 5">
    <name type="scientific">Streptomyces griseochromogenes</name>
    <dbReference type="NCBI Taxonomy" id="68214"/>
    <lineage>
        <taxon>Bacteria</taxon>
        <taxon>Bacillati</taxon>
        <taxon>Actinomycetota</taxon>
        <taxon>Actinomycetes</taxon>
        <taxon>Kitasatosporales</taxon>
        <taxon>Streptomycetaceae</taxon>
        <taxon>Streptomyces</taxon>
    </lineage>
</organism>
<feature type="transmembrane region" description="Helical" evidence="2">
    <location>
        <begin position="51"/>
        <end position="72"/>
    </location>
</feature>
<evidence type="ECO:0000313" key="3">
    <source>
        <dbReference type="EMBL" id="ANP52965.1"/>
    </source>
</evidence>
<keyword evidence="2" id="KW-0472">Membrane</keyword>
<evidence type="ECO:0000313" key="5">
    <source>
        <dbReference type="Proteomes" id="UP000092659"/>
    </source>
</evidence>
<dbReference type="STRING" id="68214.AVL59_28535"/>
<dbReference type="AlphaFoldDB" id="A0A1B1B2B6"/>
<keyword evidence="2" id="KW-0812">Transmembrane</keyword>
<evidence type="ECO:0000256" key="1">
    <source>
        <dbReference type="SAM" id="MobiDB-lite"/>
    </source>
</evidence>
<evidence type="ECO:0000313" key="4">
    <source>
        <dbReference type="EMBL" id="MBP2047616.1"/>
    </source>
</evidence>
<evidence type="ECO:0000313" key="6">
    <source>
        <dbReference type="Proteomes" id="UP001519309"/>
    </source>
</evidence>
<dbReference type="KEGG" id="sgs:AVL59_28535"/>
<sequence>MTVKAELSFRVPASLPFEDALDLLFRADSGLVHSGETPTVESELNFEFDTLVSIGTVVVSAAQAALALAQLVDRVRQRRERTESTDAPSTNAAPVNATPVEINITVEGTRYNIAELTPEQIRRLLEP</sequence>
<dbReference type="EMBL" id="JAGGLP010000001">
    <property type="protein sequence ID" value="MBP2047616.1"/>
    <property type="molecule type" value="Genomic_DNA"/>
</dbReference>
<feature type="region of interest" description="Disordered" evidence="1">
    <location>
        <begin position="77"/>
        <end position="96"/>
    </location>
</feature>
<evidence type="ECO:0000256" key="2">
    <source>
        <dbReference type="SAM" id="Phobius"/>
    </source>
</evidence>
<proteinExistence type="predicted"/>
<protein>
    <submittedName>
        <fullName evidence="3">Uncharacterized protein</fullName>
    </submittedName>
</protein>
<dbReference type="Proteomes" id="UP001519309">
    <property type="component" value="Unassembled WGS sequence"/>
</dbReference>
<gene>
    <name evidence="3" type="ORF">AVL59_28535</name>
    <name evidence="4" type="ORF">J2Z21_000538</name>
</gene>
<dbReference type="OrthoDB" id="9936332at2"/>
<accession>A0A1B1B2B6</accession>
<reference evidence="3 5" key="1">
    <citation type="submission" date="2016-06" db="EMBL/GenBank/DDBJ databases">
        <title>Complete genome sequence of Streptomyces griseochromogenes ATCC 14511, the Blasticidin S producer.</title>
        <authorList>
            <person name="Wu L."/>
        </authorList>
    </citation>
    <scope>NUCLEOTIDE SEQUENCE [LARGE SCALE GENOMIC DNA]</scope>
    <source>
        <strain evidence="3 5">ATCC 14511</strain>
    </source>
</reference>
<name>A0A1B1B2B6_9ACTN</name>
<reference evidence="4 6" key="2">
    <citation type="submission" date="2021-03" db="EMBL/GenBank/DDBJ databases">
        <title>Genomic Encyclopedia of Type Strains, Phase IV (KMG-IV): sequencing the most valuable type-strain genomes for metagenomic binning, comparative biology and taxonomic classification.</title>
        <authorList>
            <person name="Goeker M."/>
        </authorList>
    </citation>
    <scope>NUCLEOTIDE SEQUENCE [LARGE SCALE GENOMIC DNA]</scope>
    <source>
        <strain evidence="4 6">DSM 40499</strain>
    </source>
</reference>